<dbReference type="AlphaFoldDB" id="A0A3C1KB43"/>
<dbReference type="Pfam" id="PF13450">
    <property type="entry name" value="NAD_binding_8"/>
    <property type="match status" value="1"/>
</dbReference>
<dbReference type="Proteomes" id="UP000257479">
    <property type="component" value="Unassembled WGS sequence"/>
</dbReference>
<dbReference type="PANTHER" id="PTHR10742:SF410">
    <property type="entry name" value="LYSINE-SPECIFIC HISTONE DEMETHYLASE 2"/>
    <property type="match status" value="1"/>
</dbReference>
<feature type="non-terminal residue" evidence="1">
    <location>
        <position position="50"/>
    </location>
</feature>
<dbReference type="PANTHER" id="PTHR10742">
    <property type="entry name" value="FLAVIN MONOAMINE OXIDASE"/>
    <property type="match status" value="1"/>
</dbReference>
<name>A0A3C1KB43_9MICO</name>
<dbReference type="PRINTS" id="PR00419">
    <property type="entry name" value="ADXRDTASE"/>
</dbReference>
<dbReference type="InterPro" id="IPR036188">
    <property type="entry name" value="FAD/NAD-bd_sf"/>
</dbReference>
<dbReference type="EMBL" id="DMNG01000077">
    <property type="protein sequence ID" value="HAN23862.1"/>
    <property type="molecule type" value="Genomic_DNA"/>
</dbReference>
<organism evidence="1 2">
    <name type="scientific">Microbacterium ginsengisoli</name>
    <dbReference type="NCBI Taxonomy" id="400772"/>
    <lineage>
        <taxon>Bacteria</taxon>
        <taxon>Bacillati</taxon>
        <taxon>Actinomycetota</taxon>
        <taxon>Actinomycetes</taxon>
        <taxon>Micrococcales</taxon>
        <taxon>Microbacteriaceae</taxon>
        <taxon>Microbacterium</taxon>
    </lineage>
</organism>
<dbReference type="SUPFAM" id="SSF51905">
    <property type="entry name" value="FAD/NAD(P)-binding domain"/>
    <property type="match status" value="1"/>
</dbReference>
<comment type="caution">
    <text evidence="1">The sequence shown here is derived from an EMBL/GenBank/DDBJ whole genome shotgun (WGS) entry which is preliminary data.</text>
</comment>
<sequence>MTSITKDVVVIGAGAAGLTAAHELRRQGLSVAVLEARDRVGGRLWTDTVD</sequence>
<dbReference type="Gene3D" id="3.50.50.60">
    <property type="entry name" value="FAD/NAD(P)-binding domain"/>
    <property type="match status" value="1"/>
</dbReference>
<accession>A0A3C1KB43</accession>
<proteinExistence type="predicted"/>
<gene>
    <name evidence="1" type="ORF">DCP95_04730</name>
</gene>
<dbReference type="InterPro" id="IPR050281">
    <property type="entry name" value="Flavin_monoamine_oxidase"/>
</dbReference>
<evidence type="ECO:0000313" key="2">
    <source>
        <dbReference type="Proteomes" id="UP000257479"/>
    </source>
</evidence>
<dbReference type="GO" id="GO:0016491">
    <property type="term" value="F:oxidoreductase activity"/>
    <property type="evidence" value="ECO:0007669"/>
    <property type="project" value="TreeGrafter"/>
</dbReference>
<reference evidence="1 2" key="1">
    <citation type="journal article" date="2018" name="Nat. Biotechnol.">
        <title>A standardized bacterial taxonomy based on genome phylogeny substantially revises the tree of life.</title>
        <authorList>
            <person name="Parks D.H."/>
            <person name="Chuvochina M."/>
            <person name="Waite D.W."/>
            <person name="Rinke C."/>
            <person name="Skarshewski A."/>
            <person name="Chaumeil P.A."/>
            <person name="Hugenholtz P."/>
        </authorList>
    </citation>
    <scope>NUCLEOTIDE SEQUENCE [LARGE SCALE GENOMIC DNA]</scope>
    <source>
        <strain evidence="1">UBA9152</strain>
    </source>
</reference>
<protein>
    <submittedName>
        <fullName evidence="1">Putrescine oxidase</fullName>
    </submittedName>
</protein>
<evidence type="ECO:0000313" key="1">
    <source>
        <dbReference type="EMBL" id="HAN23862.1"/>
    </source>
</evidence>